<protein>
    <submittedName>
        <fullName evidence="1">Uncharacterized protein</fullName>
    </submittedName>
</protein>
<gene>
    <name evidence="1" type="ORF">MNBD_GAMMA08-2752</name>
</gene>
<dbReference type="EMBL" id="UOFH01000022">
    <property type="protein sequence ID" value="VAW58640.1"/>
    <property type="molecule type" value="Genomic_DNA"/>
</dbReference>
<dbReference type="AlphaFoldDB" id="A0A3B0X1Q7"/>
<accession>A0A3B0X1Q7</accession>
<reference evidence="1" key="1">
    <citation type="submission" date="2018-06" db="EMBL/GenBank/DDBJ databases">
        <authorList>
            <person name="Zhirakovskaya E."/>
        </authorList>
    </citation>
    <scope>NUCLEOTIDE SEQUENCE</scope>
</reference>
<sequence>MQKTKITAALAVGMVMVSATVNAHDGTNEAGTPVCLEANYMVSDAMNAPFASANGPGQVIEQNIITGERGITVVNPFTDPTNTDVCPPQMECPGPWKPTGNFSGGMNGHAFITSAGQQAITEFQRDGTPVRTVSFRPLLGNPTGPAGRGTVPRPLGTQILPNGNLIQTICDANFFNAQNSDVAPEGGLEASQYFPPVNSTAERAANSRILILDQETLEVIDEYSQPKKGETGHDLWGCFAGVMTDSDYMYVSLFHGGAILKIDWRAGIDKHSRGVGSNKPFKRHHPFKLDKKKNRAKVDGVIDFVGGAVDNPHRRDTLRAISFDESGNIYATNRRRSKECLRGEVGPGGCNPGVFRQRISIDIVDIDNGENDEDATLALDPGVNVIAGIRINRMSALGCDFVIAEGGTNDDCDVETLYVAASAFNPGCVNTGNVPPNPCFTQGGYVAEYRIDAAHLDGGSAWGGGTCNGDPTDLAANTGCALPIATFGGEINGDINIDPRMLMPIQRAFLQ</sequence>
<proteinExistence type="predicted"/>
<evidence type="ECO:0000313" key="1">
    <source>
        <dbReference type="EMBL" id="VAW58640.1"/>
    </source>
</evidence>
<organism evidence="1">
    <name type="scientific">hydrothermal vent metagenome</name>
    <dbReference type="NCBI Taxonomy" id="652676"/>
    <lineage>
        <taxon>unclassified sequences</taxon>
        <taxon>metagenomes</taxon>
        <taxon>ecological metagenomes</taxon>
    </lineage>
</organism>
<dbReference type="SUPFAM" id="SSF75011">
    <property type="entry name" value="3-carboxy-cis,cis-mucoante lactonizing enzyme"/>
    <property type="match status" value="1"/>
</dbReference>
<name>A0A3B0X1Q7_9ZZZZ</name>